<dbReference type="PANTHER" id="PTHR34807">
    <property type="entry name" value="OS08G0270800 PROTEIN"/>
    <property type="match status" value="1"/>
</dbReference>
<dbReference type="KEGG" id="qsa:O6P43_015775"/>
<dbReference type="EMBL" id="JARAOO010000006">
    <property type="protein sequence ID" value="KAJ7966279.1"/>
    <property type="molecule type" value="Genomic_DNA"/>
</dbReference>
<keyword evidence="2" id="KW-0808">Transferase</keyword>
<name>A0AAD7LXS8_QUISA</name>
<organism evidence="2 3">
    <name type="scientific">Quillaja saponaria</name>
    <name type="common">Soap bark tree</name>
    <dbReference type="NCBI Taxonomy" id="32244"/>
    <lineage>
        <taxon>Eukaryota</taxon>
        <taxon>Viridiplantae</taxon>
        <taxon>Streptophyta</taxon>
        <taxon>Embryophyta</taxon>
        <taxon>Tracheophyta</taxon>
        <taxon>Spermatophyta</taxon>
        <taxon>Magnoliopsida</taxon>
        <taxon>eudicotyledons</taxon>
        <taxon>Gunneridae</taxon>
        <taxon>Pentapetalae</taxon>
        <taxon>rosids</taxon>
        <taxon>fabids</taxon>
        <taxon>Fabales</taxon>
        <taxon>Quillajaceae</taxon>
        <taxon>Quillaja</taxon>
    </lineage>
</organism>
<comment type="caution">
    <text evidence="2">The sequence shown here is derived from an EMBL/GenBank/DDBJ whole genome shotgun (WGS) entry which is preliminary data.</text>
</comment>
<accession>A0AAD7LXS8</accession>
<sequence length="147" mass="17081">MQRVSVGFHQSSPAEETKYNQRFQSLVQDFLELQKEYVSMKKKLQIAQQQRNTLADEVSFLRQRHKYLLKLQSPEAEPELGAFQNADIDPEPIRKEKDCPTSVLKTKHGLGDIEQEGRIKKLKMSLVNDKQVGKKKISWQDQVDLKV</sequence>
<keyword evidence="1" id="KW-0175">Coiled coil</keyword>
<dbReference type="GO" id="GO:0008168">
    <property type="term" value="F:methyltransferase activity"/>
    <property type="evidence" value="ECO:0007669"/>
    <property type="project" value="UniProtKB-KW"/>
</dbReference>
<dbReference type="AlphaFoldDB" id="A0AAD7LXS8"/>
<keyword evidence="2" id="KW-0489">Methyltransferase</keyword>
<keyword evidence="3" id="KW-1185">Reference proteome</keyword>
<evidence type="ECO:0000256" key="1">
    <source>
        <dbReference type="SAM" id="Coils"/>
    </source>
</evidence>
<reference evidence="2" key="1">
    <citation type="journal article" date="2023" name="Science">
        <title>Elucidation of the pathway for biosynthesis of saponin adjuvants from the soapbark tree.</title>
        <authorList>
            <person name="Reed J."/>
            <person name="Orme A."/>
            <person name="El-Demerdash A."/>
            <person name="Owen C."/>
            <person name="Martin L.B.B."/>
            <person name="Misra R.C."/>
            <person name="Kikuchi S."/>
            <person name="Rejzek M."/>
            <person name="Martin A.C."/>
            <person name="Harkess A."/>
            <person name="Leebens-Mack J."/>
            <person name="Louveau T."/>
            <person name="Stephenson M.J."/>
            <person name="Osbourn A."/>
        </authorList>
    </citation>
    <scope>NUCLEOTIDE SEQUENCE</scope>
    <source>
        <strain evidence="2">S10</strain>
    </source>
</reference>
<dbReference type="Proteomes" id="UP001163823">
    <property type="component" value="Chromosome 6"/>
</dbReference>
<dbReference type="PANTHER" id="PTHR34807:SF6">
    <property type="entry name" value="MYB-CC TYPE TRANSCRIPTION FACTOR LHEQLE-CONTAINING DOMAIN-CONTAINING PROTEIN"/>
    <property type="match status" value="1"/>
</dbReference>
<evidence type="ECO:0000313" key="2">
    <source>
        <dbReference type="EMBL" id="KAJ7966279.1"/>
    </source>
</evidence>
<gene>
    <name evidence="2" type="ORF">O6P43_015775</name>
</gene>
<proteinExistence type="predicted"/>
<evidence type="ECO:0000313" key="3">
    <source>
        <dbReference type="Proteomes" id="UP001163823"/>
    </source>
</evidence>
<protein>
    <submittedName>
        <fullName evidence="2">Ribosomal RNA small subunit methyltransferase G</fullName>
    </submittedName>
</protein>
<dbReference type="GO" id="GO:0032259">
    <property type="term" value="P:methylation"/>
    <property type="evidence" value="ECO:0007669"/>
    <property type="project" value="UniProtKB-KW"/>
</dbReference>
<feature type="coiled-coil region" evidence="1">
    <location>
        <begin position="30"/>
        <end position="64"/>
    </location>
</feature>